<dbReference type="Gene3D" id="3.60.130.10">
    <property type="entry name" value="Clavaminate synthase-like"/>
    <property type="match status" value="1"/>
</dbReference>
<protein>
    <submittedName>
        <fullName evidence="8">SriC</fullName>
    </submittedName>
</protein>
<dbReference type="AlphaFoldDB" id="E5L4Z1"/>
<dbReference type="InterPro" id="IPR014503">
    <property type="entry name" value="Clavaminate_syn-like"/>
</dbReference>
<keyword evidence="4 6" id="KW-0408">Iron</keyword>
<dbReference type="SUPFAM" id="SSF51197">
    <property type="entry name" value="Clavaminate synthase-like"/>
    <property type="match status" value="1"/>
</dbReference>
<dbReference type="GO" id="GO:0005506">
    <property type="term" value="F:iron ion binding"/>
    <property type="evidence" value="ECO:0007669"/>
    <property type="project" value="InterPro"/>
</dbReference>
<reference evidence="8" key="1">
    <citation type="submission" date="2010-09" db="EMBL/GenBank/DDBJ databases">
        <title>Isolation and sequencing of three genes putatively involved in capreomycidine biosynthesis in Streptomyces ribosidificus.</title>
        <authorList>
            <person name="Aboshanab K.M.A."/>
        </authorList>
    </citation>
    <scope>NUCLEOTIDE SEQUENCE</scope>
    <source>
        <strain evidence="8">NRRL B-11466</strain>
    </source>
</reference>
<keyword evidence="3" id="KW-0560">Oxidoreductase</keyword>
<evidence type="ECO:0000256" key="4">
    <source>
        <dbReference type="ARBA" id="ARBA00023004"/>
    </source>
</evidence>
<evidence type="ECO:0000256" key="6">
    <source>
        <dbReference type="PIRSR" id="PIRSR019543-2"/>
    </source>
</evidence>
<dbReference type="InterPro" id="IPR023966">
    <property type="entry name" value="Arginine_beta-hydroxylase"/>
</dbReference>
<feature type="binding site" evidence="6">
    <location>
        <position position="108"/>
    </location>
    <ligand>
        <name>Fe cation</name>
        <dbReference type="ChEBI" id="CHEBI:24875"/>
    </ligand>
</feature>
<accession>E5L4Z1</accession>
<dbReference type="GO" id="GO:0016491">
    <property type="term" value="F:oxidoreductase activity"/>
    <property type="evidence" value="ECO:0007669"/>
    <property type="project" value="UniProtKB-KW"/>
</dbReference>
<dbReference type="EMBL" id="HQ327309">
    <property type="protein sequence ID" value="ADR02786.1"/>
    <property type="molecule type" value="Genomic_DNA"/>
</dbReference>
<sequence>MRWVCVTRTGGSIHDLRSYNLNDQTRSLKINRNDCGLRRAGPDWRDARTPGSRPLSFLLTLYAGLLGDVFGWATQQDGRVVTDVLPIKGGEHTLVSSSSRQELGWHTEDAFSPHRADYVGLLSLRNPDRVATTLAGAPLDDLDERTLDVLFQDRFLIRPDDSHLPVNNSTAQRARAQFDEIAQAVDRPEPVAVLTGHRAAPHLSVKGDFSAPAEGDEEAAAALETLRKLIEASLYELVLDAGDVAFIDNRRAVHGRRAFRPRYDGRDRWLKRINITRDLHRSREIRASGDSRVLGQR</sequence>
<comment type="similarity">
    <text evidence="1">Belongs to the clavaminate synthase family.</text>
</comment>
<dbReference type="PIRSF" id="PIRSF019543">
    <property type="entry name" value="Clavaminate_syn"/>
    <property type="match status" value="1"/>
</dbReference>
<dbReference type="InterPro" id="IPR003819">
    <property type="entry name" value="TauD/TfdA-like"/>
</dbReference>
<evidence type="ECO:0000256" key="5">
    <source>
        <dbReference type="PIRSR" id="PIRSR019543-1"/>
    </source>
</evidence>
<feature type="binding site" evidence="6">
    <location>
        <position position="106"/>
    </location>
    <ligand>
        <name>Fe cation</name>
        <dbReference type="ChEBI" id="CHEBI:24875"/>
    </ligand>
</feature>
<keyword evidence="2 6" id="KW-0479">Metal-binding</keyword>
<name>E5L4Z1_STRRI</name>
<organism evidence="8">
    <name type="scientific">Streptomyces ribosidificus</name>
    <dbReference type="NCBI Taxonomy" id="80859"/>
    <lineage>
        <taxon>Bacteria</taxon>
        <taxon>Bacillati</taxon>
        <taxon>Actinomycetota</taxon>
        <taxon>Actinomycetes</taxon>
        <taxon>Kitasatosporales</taxon>
        <taxon>Streptomycetaceae</taxon>
        <taxon>Streptomyces</taxon>
    </lineage>
</organism>
<dbReference type="InterPro" id="IPR042098">
    <property type="entry name" value="TauD-like_sf"/>
</dbReference>
<dbReference type="SMR" id="E5L4Z1"/>
<dbReference type="Pfam" id="PF02668">
    <property type="entry name" value="TauD"/>
    <property type="match status" value="1"/>
</dbReference>
<feature type="binding site" evidence="5">
    <location>
        <position position="268"/>
    </location>
    <ligand>
        <name>2-oxoglutarate</name>
        <dbReference type="ChEBI" id="CHEBI:16810"/>
    </ligand>
</feature>
<evidence type="ECO:0000256" key="1">
    <source>
        <dbReference type="ARBA" id="ARBA00008425"/>
    </source>
</evidence>
<evidence type="ECO:0000313" key="8">
    <source>
        <dbReference type="EMBL" id="ADR02786.1"/>
    </source>
</evidence>
<feature type="binding site" evidence="5">
    <location>
        <position position="132"/>
    </location>
    <ligand>
        <name>2-oxoglutarate</name>
        <dbReference type="ChEBI" id="CHEBI:16810"/>
    </ligand>
</feature>
<evidence type="ECO:0000256" key="3">
    <source>
        <dbReference type="ARBA" id="ARBA00023002"/>
    </source>
</evidence>
<proteinExistence type="inferred from homology"/>
<feature type="domain" description="TauD/TfdA-like" evidence="7">
    <location>
        <begin position="214"/>
        <end position="273"/>
    </location>
</feature>
<evidence type="ECO:0000256" key="2">
    <source>
        <dbReference type="ARBA" id="ARBA00022723"/>
    </source>
</evidence>
<feature type="binding site" evidence="6">
    <location>
        <position position="254"/>
    </location>
    <ligand>
        <name>Fe cation</name>
        <dbReference type="ChEBI" id="CHEBI:24875"/>
    </ligand>
</feature>
<feature type="binding site" evidence="5">
    <location>
        <position position="272"/>
    </location>
    <ligand>
        <name>2-oxoglutarate</name>
        <dbReference type="ChEBI" id="CHEBI:16810"/>
    </ligand>
</feature>
<evidence type="ECO:0000259" key="7">
    <source>
        <dbReference type="Pfam" id="PF02668"/>
    </source>
</evidence>
<dbReference type="NCBIfam" id="TIGR03946">
    <property type="entry name" value="viomycin_VioC"/>
    <property type="match status" value="1"/>
</dbReference>